<reference evidence="2" key="1">
    <citation type="journal article" date="2019" name="Int. J. Syst. Evol. Microbiol.">
        <title>The Global Catalogue of Microorganisms (GCM) 10K type strain sequencing project: providing services to taxonomists for standard genome sequencing and annotation.</title>
        <authorList>
            <consortium name="The Broad Institute Genomics Platform"/>
            <consortium name="The Broad Institute Genome Sequencing Center for Infectious Disease"/>
            <person name="Wu L."/>
            <person name="Ma J."/>
        </authorList>
    </citation>
    <scope>NUCLEOTIDE SEQUENCE [LARGE SCALE GENOMIC DNA]</scope>
    <source>
        <strain evidence="2">NBRC 109019</strain>
    </source>
</reference>
<evidence type="ECO:0000313" key="1">
    <source>
        <dbReference type="EMBL" id="BDZ56090.1"/>
    </source>
</evidence>
<name>A0ABM8H5U7_9MICO</name>
<protein>
    <submittedName>
        <fullName evidence="1">Uncharacterized protein</fullName>
    </submittedName>
</protein>
<dbReference type="RefSeq" id="WP_234659268.1">
    <property type="nucleotide sequence ID" value="NZ_AP027734.1"/>
</dbReference>
<dbReference type="EMBL" id="AP027734">
    <property type="protein sequence ID" value="BDZ56090.1"/>
    <property type="molecule type" value="Genomic_DNA"/>
</dbReference>
<gene>
    <name evidence="1" type="ORF">GCM10025870_31630</name>
</gene>
<evidence type="ECO:0000313" key="2">
    <source>
        <dbReference type="Proteomes" id="UP001321477"/>
    </source>
</evidence>
<organism evidence="1 2">
    <name type="scientific">Agromyces marinus</name>
    <dbReference type="NCBI Taxonomy" id="1389020"/>
    <lineage>
        <taxon>Bacteria</taxon>
        <taxon>Bacillati</taxon>
        <taxon>Actinomycetota</taxon>
        <taxon>Actinomycetes</taxon>
        <taxon>Micrococcales</taxon>
        <taxon>Microbacteriaceae</taxon>
        <taxon>Agromyces</taxon>
    </lineage>
</organism>
<keyword evidence="2" id="KW-1185">Reference proteome</keyword>
<accession>A0ABM8H5U7</accession>
<sequence>MAFVDDTGYVTLSRDVLLFIPARAFVAEVNQTIIEFPARPGFARAARGARRVASSIFRRIRGASALPTLARMESRIDPTQLRDFITGAEDRISPRGVAALYGRAEMLARLPIGLQRWIVSKARGEPYMGFVVDPYCTFLAYGIRDLPAAERLLPPGYRLVPTAMFADEAPRVCAILGAFNVRASVFTGARVELYLIAEHTSTGMLTWVICDYESDTINYDPGGGFSGATTSRAVITTSHAGEVIIDVRSDRRANALAATAALPDGTIRPLDQRLWVDGNLSVDYGGRLEHADSVPFGLIFDPGEMARALELPLGSVTVERNTFGADFLEEHPFSVACFPYAQHFLTTSYPRSSPIRDRRALEDAVRAVADATRGTTAPRGAFTSGVR</sequence>
<proteinExistence type="predicted"/>
<dbReference type="Proteomes" id="UP001321477">
    <property type="component" value="Chromosome"/>
</dbReference>